<dbReference type="STRING" id="224013.ACX27_24870"/>
<dbReference type="PANTHER" id="PTHR43214:SF43">
    <property type="entry name" value="TWO-COMPONENT RESPONSE REGULATOR"/>
    <property type="match status" value="1"/>
</dbReference>
<dbReference type="InterPro" id="IPR011006">
    <property type="entry name" value="CheY-like_superfamily"/>
</dbReference>
<feature type="compositionally biased region" description="Polar residues" evidence="4">
    <location>
        <begin position="240"/>
        <end position="255"/>
    </location>
</feature>
<organism evidence="7 8">
    <name type="scientific">Nostoc piscinale CENA21</name>
    <dbReference type="NCBI Taxonomy" id="224013"/>
    <lineage>
        <taxon>Bacteria</taxon>
        <taxon>Bacillati</taxon>
        <taxon>Cyanobacteriota</taxon>
        <taxon>Cyanophyceae</taxon>
        <taxon>Nostocales</taxon>
        <taxon>Nostocaceae</taxon>
        <taxon>Nostoc</taxon>
    </lineage>
</organism>
<feature type="region of interest" description="Disordered" evidence="4">
    <location>
        <begin position="233"/>
        <end position="262"/>
    </location>
</feature>
<dbReference type="InterPro" id="IPR058245">
    <property type="entry name" value="NreC/VraR/RcsB-like_REC"/>
</dbReference>
<name>A0A0M3V6A5_9NOSO</name>
<dbReference type="CDD" id="cd06170">
    <property type="entry name" value="LuxR_C_like"/>
    <property type="match status" value="1"/>
</dbReference>
<evidence type="ECO:0000256" key="3">
    <source>
        <dbReference type="PROSITE-ProRule" id="PRU00169"/>
    </source>
</evidence>
<dbReference type="Pfam" id="PF00072">
    <property type="entry name" value="Response_reg"/>
    <property type="match status" value="1"/>
</dbReference>
<dbReference type="GO" id="GO:0000160">
    <property type="term" value="P:phosphorelay signal transduction system"/>
    <property type="evidence" value="ECO:0007669"/>
    <property type="project" value="InterPro"/>
</dbReference>
<keyword evidence="8" id="KW-1185">Reference proteome</keyword>
<dbReference type="InterPro" id="IPR016032">
    <property type="entry name" value="Sig_transdc_resp-reg_C-effctor"/>
</dbReference>
<dbReference type="GO" id="GO:0003677">
    <property type="term" value="F:DNA binding"/>
    <property type="evidence" value="ECO:0007669"/>
    <property type="project" value="UniProtKB-KW"/>
</dbReference>
<dbReference type="AlphaFoldDB" id="A0A0M3V6A5"/>
<evidence type="ECO:0000259" key="6">
    <source>
        <dbReference type="PROSITE" id="PS50110"/>
    </source>
</evidence>
<evidence type="ECO:0000256" key="1">
    <source>
        <dbReference type="ARBA" id="ARBA00022553"/>
    </source>
</evidence>
<proteinExistence type="predicted"/>
<dbReference type="RefSeq" id="WP_062296376.1">
    <property type="nucleotide sequence ID" value="NZ_CP012036.1"/>
</dbReference>
<dbReference type="EMBL" id="CP012036">
    <property type="protein sequence ID" value="ALF55323.1"/>
    <property type="molecule type" value="Genomic_DNA"/>
</dbReference>
<dbReference type="InterPro" id="IPR000792">
    <property type="entry name" value="Tscrpt_reg_LuxR_C"/>
</dbReference>
<evidence type="ECO:0000259" key="5">
    <source>
        <dbReference type="PROSITE" id="PS50043"/>
    </source>
</evidence>
<dbReference type="SMART" id="SM00421">
    <property type="entry name" value="HTH_LUXR"/>
    <property type="match status" value="1"/>
</dbReference>
<evidence type="ECO:0000313" key="8">
    <source>
        <dbReference type="Proteomes" id="UP000062645"/>
    </source>
</evidence>
<dbReference type="PROSITE" id="PS50043">
    <property type="entry name" value="HTH_LUXR_2"/>
    <property type="match status" value="1"/>
</dbReference>
<keyword evidence="2" id="KW-0238">DNA-binding</keyword>
<comment type="caution">
    <text evidence="3">Lacks conserved residue(s) required for the propagation of feature annotation.</text>
</comment>
<evidence type="ECO:0000256" key="4">
    <source>
        <dbReference type="SAM" id="MobiDB-lite"/>
    </source>
</evidence>
<dbReference type="OrthoDB" id="3827286at2"/>
<gene>
    <name evidence="7" type="ORF">ACX27_24870</name>
</gene>
<dbReference type="GO" id="GO:0006355">
    <property type="term" value="P:regulation of DNA-templated transcription"/>
    <property type="evidence" value="ECO:0007669"/>
    <property type="project" value="InterPro"/>
</dbReference>
<dbReference type="SMART" id="SM00448">
    <property type="entry name" value="REC"/>
    <property type="match status" value="1"/>
</dbReference>
<feature type="domain" description="HTH luxR-type" evidence="5">
    <location>
        <begin position="153"/>
        <end position="218"/>
    </location>
</feature>
<dbReference type="SUPFAM" id="SSF52172">
    <property type="entry name" value="CheY-like"/>
    <property type="match status" value="1"/>
</dbReference>
<dbReference type="InterPro" id="IPR039420">
    <property type="entry name" value="WalR-like"/>
</dbReference>
<dbReference type="PATRIC" id="fig|224013.5.peg.5971"/>
<dbReference type="SUPFAM" id="SSF46894">
    <property type="entry name" value="C-terminal effector domain of the bipartite response regulators"/>
    <property type="match status" value="1"/>
</dbReference>
<evidence type="ECO:0000313" key="7">
    <source>
        <dbReference type="EMBL" id="ALF55323.1"/>
    </source>
</evidence>
<reference evidence="7 8" key="2">
    <citation type="journal article" date="2016" name="Genome Announc.">
        <title>Draft Genome Sequence of the N2-Fixing Cyanobacterium Nostoc piscinale CENA21, Isolated from the Brazilian Amazon Floodplain.</title>
        <authorList>
            <person name="Leao T."/>
            <person name="Guimaraes P.I."/>
            <person name="de Melo A.G."/>
            <person name="Ramos R.T."/>
            <person name="Leao P.N."/>
            <person name="Silva A."/>
            <person name="Fiore M.F."/>
            <person name="Schneider M.P."/>
        </authorList>
    </citation>
    <scope>NUCLEOTIDE SEQUENCE [LARGE SCALE GENOMIC DNA]</scope>
    <source>
        <strain evidence="7 8">CENA21</strain>
    </source>
</reference>
<feature type="domain" description="Response regulatory" evidence="6">
    <location>
        <begin position="5"/>
        <end position="121"/>
    </location>
</feature>
<dbReference type="Proteomes" id="UP000062645">
    <property type="component" value="Chromosome"/>
</dbReference>
<dbReference type="PROSITE" id="PS00622">
    <property type="entry name" value="HTH_LUXR_1"/>
    <property type="match status" value="1"/>
</dbReference>
<accession>A0A0M3V6A5</accession>
<sequence length="262" mass="28979">MKPINVVIIENENISRVGAAAILSETGKIQVCGLAKTGKKGIEIVDQQKPDIVVINIDLPDINGTDVISLIKCKHTSIKIVVMTANSSRDTINAAINNGADCYYCKNNAREEVGERFIEAVMAAYNNESWIDPTINRILIDNLRSNDTADRDSLDLLSDFSNKEITVLKLAAGGMKNNEIANVMYVSEGTVRSYLHNSFIKLGVKDRLNAIREAMRLGILSFADMKIEEEVTQETHTRVKTNQNSQKDTTKTSNKGYKGWVA</sequence>
<dbReference type="Gene3D" id="3.40.50.2300">
    <property type="match status" value="1"/>
</dbReference>
<keyword evidence="1" id="KW-0597">Phosphoprotein</keyword>
<dbReference type="KEGG" id="npz:ACX27_24870"/>
<dbReference type="PANTHER" id="PTHR43214">
    <property type="entry name" value="TWO-COMPONENT RESPONSE REGULATOR"/>
    <property type="match status" value="1"/>
</dbReference>
<protein>
    <submittedName>
        <fullName evidence="7">Chemotaxis protein CheY</fullName>
    </submittedName>
</protein>
<dbReference type="CDD" id="cd17535">
    <property type="entry name" value="REC_NarL-like"/>
    <property type="match status" value="1"/>
</dbReference>
<dbReference type="PRINTS" id="PR00038">
    <property type="entry name" value="HTHLUXR"/>
</dbReference>
<dbReference type="PROSITE" id="PS50110">
    <property type="entry name" value="RESPONSE_REGULATORY"/>
    <property type="match status" value="1"/>
</dbReference>
<dbReference type="InterPro" id="IPR001789">
    <property type="entry name" value="Sig_transdc_resp-reg_receiver"/>
</dbReference>
<evidence type="ECO:0000256" key="2">
    <source>
        <dbReference type="ARBA" id="ARBA00023125"/>
    </source>
</evidence>
<reference evidence="8" key="1">
    <citation type="submission" date="2015-07" db="EMBL/GenBank/DDBJ databases">
        <title>Genome Of Nitrogen-Fixing Cyanobacterium Nostoc piscinale CENA21 From Solimoes/Amazon River Floodplain Sediments And Comparative Genomics To Uncover Biosynthetic Natural Products Potential.</title>
        <authorList>
            <person name="Leao T.F."/>
            <person name="Leao P.N."/>
            <person name="Guimaraes P.I."/>
            <person name="de Melo A.G.C."/>
            <person name="Ramos R.T.J."/>
            <person name="Silva A."/>
            <person name="Fiore M.F."/>
            <person name="Schneider M.P.C."/>
        </authorList>
    </citation>
    <scope>NUCLEOTIDE SEQUENCE [LARGE SCALE GENOMIC DNA]</scope>
    <source>
        <strain evidence="8">CENA21</strain>
    </source>
</reference>
<dbReference type="Pfam" id="PF00196">
    <property type="entry name" value="GerE"/>
    <property type="match status" value="1"/>
</dbReference>